<evidence type="ECO:0000313" key="4">
    <source>
        <dbReference type="Proteomes" id="UP001642409"/>
    </source>
</evidence>
<dbReference type="AlphaFoldDB" id="A0AA86PVI1"/>
<evidence type="ECO:0000313" key="2">
    <source>
        <dbReference type="EMBL" id="CAI9945773.1"/>
    </source>
</evidence>
<proteinExistence type="predicted"/>
<dbReference type="EMBL" id="CATOUU010000751">
    <property type="protein sequence ID" value="CAI9945773.1"/>
    <property type="molecule type" value="Genomic_DNA"/>
</dbReference>
<keyword evidence="1" id="KW-1133">Transmembrane helix</keyword>
<reference evidence="2" key="1">
    <citation type="submission" date="2023-06" db="EMBL/GenBank/DDBJ databases">
        <authorList>
            <person name="Kurt Z."/>
        </authorList>
    </citation>
    <scope>NUCLEOTIDE SEQUENCE</scope>
</reference>
<gene>
    <name evidence="2" type="ORF">HINF_LOCUS33418</name>
    <name evidence="3" type="ORF">HINF_LOCUS49221</name>
</gene>
<keyword evidence="1" id="KW-0472">Membrane</keyword>
<accession>A0AA86PVI1</accession>
<keyword evidence="1" id="KW-0812">Transmembrane</keyword>
<comment type="caution">
    <text evidence="2">The sequence shown here is derived from an EMBL/GenBank/DDBJ whole genome shotgun (WGS) entry which is preliminary data.</text>
</comment>
<name>A0AA86PVI1_9EUKA</name>
<protein>
    <submittedName>
        <fullName evidence="3">Hypothetical_protein</fullName>
    </submittedName>
</protein>
<evidence type="ECO:0000256" key="1">
    <source>
        <dbReference type="SAM" id="Phobius"/>
    </source>
</evidence>
<reference evidence="3 4" key="2">
    <citation type="submission" date="2024-07" db="EMBL/GenBank/DDBJ databases">
        <authorList>
            <person name="Akdeniz Z."/>
        </authorList>
    </citation>
    <scope>NUCLEOTIDE SEQUENCE [LARGE SCALE GENOMIC DNA]</scope>
</reference>
<dbReference type="EMBL" id="CAXDID020000230">
    <property type="protein sequence ID" value="CAL6060429.1"/>
    <property type="molecule type" value="Genomic_DNA"/>
</dbReference>
<sequence>MFLVVYSAQFSCKSSVLGVKISNKCPMVMECKSADCLYYSKTDIGRSACKQACYTNCFTSPSKTKKGIIELNGYYYCPNKAALISCCIIVPIFFVLLVVFLYVYVIRRSC</sequence>
<evidence type="ECO:0000313" key="3">
    <source>
        <dbReference type="EMBL" id="CAL6060429.1"/>
    </source>
</evidence>
<feature type="transmembrane region" description="Helical" evidence="1">
    <location>
        <begin position="81"/>
        <end position="105"/>
    </location>
</feature>
<organism evidence="2">
    <name type="scientific">Hexamita inflata</name>
    <dbReference type="NCBI Taxonomy" id="28002"/>
    <lineage>
        <taxon>Eukaryota</taxon>
        <taxon>Metamonada</taxon>
        <taxon>Diplomonadida</taxon>
        <taxon>Hexamitidae</taxon>
        <taxon>Hexamitinae</taxon>
        <taxon>Hexamita</taxon>
    </lineage>
</organism>
<dbReference type="Proteomes" id="UP001642409">
    <property type="component" value="Unassembled WGS sequence"/>
</dbReference>
<keyword evidence="4" id="KW-1185">Reference proteome</keyword>